<accession>A0ABS8AAT8</accession>
<evidence type="ECO:0000313" key="1">
    <source>
        <dbReference type="EMBL" id="MCB2377386.1"/>
    </source>
</evidence>
<dbReference type="Proteomes" id="UP001165297">
    <property type="component" value="Unassembled WGS sequence"/>
</dbReference>
<proteinExistence type="predicted"/>
<keyword evidence="2" id="KW-1185">Reference proteome</keyword>
<organism evidence="1 2">
    <name type="scientific">Hymenobacter nitidus</name>
    <dbReference type="NCBI Taxonomy" id="2880929"/>
    <lineage>
        <taxon>Bacteria</taxon>
        <taxon>Pseudomonadati</taxon>
        <taxon>Bacteroidota</taxon>
        <taxon>Cytophagia</taxon>
        <taxon>Cytophagales</taxon>
        <taxon>Hymenobacteraceae</taxon>
        <taxon>Hymenobacter</taxon>
    </lineage>
</organism>
<name>A0ABS8AAT8_9BACT</name>
<gene>
    <name evidence="1" type="ORF">LGH70_07330</name>
</gene>
<protein>
    <submittedName>
        <fullName evidence="1">Type VI secretion system baseplate subunit TssG</fullName>
    </submittedName>
</protein>
<dbReference type="EMBL" id="JAJADQ010000003">
    <property type="protein sequence ID" value="MCB2377386.1"/>
    <property type="molecule type" value="Genomic_DNA"/>
</dbReference>
<reference evidence="1" key="1">
    <citation type="submission" date="2021-10" db="EMBL/GenBank/DDBJ databases">
        <authorList>
            <person name="Dean J.D."/>
            <person name="Kim M.K."/>
            <person name="Newey C.N."/>
            <person name="Stoker T.S."/>
            <person name="Thompson D.W."/>
            <person name="Grose J.H."/>
        </authorList>
    </citation>
    <scope>NUCLEOTIDE SEQUENCE</scope>
    <source>
        <strain evidence="1">BT635</strain>
    </source>
</reference>
<comment type="caution">
    <text evidence="1">The sequence shown here is derived from an EMBL/GenBank/DDBJ whole genome shotgun (WGS) entry which is preliminary data.</text>
</comment>
<evidence type="ECO:0000313" key="2">
    <source>
        <dbReference type="Proteomes" id="UP001165297"/>
    </source>
</evidence>
<sequence length="345" mass="39401">MPNPSAYGRFFETVPAGPIRPVGAAPATTPRQLLHQLRRRPFDLRLEVVVADLLAHGYRFDDFIIRPVGLFARRYRRDIGTVAEEQPERWLAAKTAVEVHREGLYDALPQQLFHHPGDPTQQGVRAMIEDIQVQRRREKATRRFFLPFEQEFYRFRVLLEQEERRYMTNLSAQWYNEVLARFWELSGYLPPRQVTTLLYLLPLAHRIVGDLERTQQVFESVLEMPVRLRTVAPLQFNNQAIQTAEGTAGALLGQGELGRDFVLSGAYQETLPALEISLHSLSTAQLEVYLAPATWQARALQLLCQYFIAFETDVVLHYEVAATSQSFVLADEGETAVLGYTTSGL</sequence>
<dbReference type="RefSeq" id="WP_226184233.1">
    <property type="nucleotide sequence ID" value="NZ_JAJADQ010000003.1"/>
</dbReference>